<keyword evidence="3" id="KW-0813">Transport</keyword>
<dbReference type="InterPro" id="IPR002549">
    <property type="entry name" value="AI-2E-like"/>
</dbReference>
<evidence type="ECO:0000256" key="2">
    <source>
        <dbReference type="ARBA" id="ARBA00009773"/>
    </source>
</evidence>
<evidence type="ECO:0008006" key="11">
    <source>
        <dbReference type="Google" id="ProtNLM"/>
    </source>
</evidence>
<sequence length="212" mass="23211">MLVYIFLLLLYRARFKNFIIQYTPEERRDKAHEIIVRSAHVAKDYLGGRLLLMIILAVFYCVGLSVIGIEQAIFFGVLAAILGIIPFVGNILGAILPISMALINDGTSTALAVVGLFTVVQLIENYLLEPMVVGKKVDLNAFFAIAIVILGEMLWGISGAILAMPVLGIAKIIFDNIKQLEPLGYLIGEDKNESDSGLSKKLVDKIKGIFSN</sequence>
<dbReference type="PANTHER" id="PTHR21716">
    <property type="entry name" value="TRANSMEMBRANE PROTEIN"/>
    <property type="match status" value="1"/>
</dbReference>
<evidence type="ECO:0000256" key="8">
    <source>
        <dbReference type="SAM" id="Phobius"/>
    </source>
</evidence>
<proteinExistence type="inferred from homology"/>
<keyword evidence="7 8" id="KW-0472">Membrane</keyword>
<evidence type="ECO:0000256" key="7">
    <source>
        <dbReference type="ARBA" id="ARBA00023136"/>
    </source>
</evidence>
<keyword evidence="6 8" id="KW-1133">Transmembrane helix</keyword>
<dbReference type="PANTHER" id="PTHR21716:SF53">
    <property type="entry name" value="PERMEASE PERM-RELATED"/>
    <property type="match status" value="1"/>
</dbReference>
<feature type="transmembrane region" description="Helical" evidence="8">
    <location>
        <begin position="76"/>
        <end position="103"/>
    </location>
</feature>
<dbReference type="STRING" id="1279009.ADICEAN_04095"/>
<keyword evidence="4" id="KW-1003">Cell membrane</keyword>
<dbReference type="GO" id="GO:0005886">
    <property type="term" value="C:plasma membrane"/>
    <property type="evidence" value="ECO:0007669"/>
    <property type="project" value="UniProtKB-SubCell"/>
</dbReference>
<comment type="subcellular location">
    <subcellularLocation>
        <location evidence="1">Cell membrane</location>
        <topology evidence="1">Multi-pass membrane protein</topology>
    </subcellularLocation>
</comment>
<comment type="caution">
    <text evidence="9">The sequence shown here is derived from an EMBL/GenBank/DDBJ whole genome shotgun (WGS) entry which is preliminary data.</text>
</comment>
<evidence type="ECO:0000256" key="5">
    <source>
        <dbReference type="ARBA" id="ARBA00022692"/>
    </source>
</evidence>
<evidence type="ECO:0000256" key="3">
    <source>
        <dbReference type="ARBA" id="ARBA00022448"/>
    </source>
</evidence>
<comment type="similarity">
    <text evidence="2">Belongs to the autoinducer-2 exporter (AI-2E) (TC 2.A.86) family.</text>
</comment>
<dbReference type="eggNOG" id="COG0628">
    <property type="taxonomic scope" value="Bacteria"/>
</dbReference>
<accession>M7N0H5</accession>
<gene>
    <name evidence="9" type="ORF">ADICEAN_04095</name>
</gene>
<evidence type="ECO:0000256" key="4">
    <source>
        <dbReference type="ARBA" id="ARBA00022475"/>
    </source>
</evidence>
<evidence type="ECO:0000313" key="10">
    <source>
        <dbReference type="Proteomes" id="UP000011910"/>
    </source>
</evidence>
<name>M7N0H5_9BACT</name>
<dbReference type="RefSeq" id="WP_009197470.1">
    <property type="nucleotide sequence ID" value="NZ_AODQ01000188.1"/>
</dbReference>
<feature type="transmembrane region" description="Helical" evidence="8">
    <location>
        <begin position="50"/>
        <end position="69"/>
    </location>
</feature>
<reference evidence="9 10" key="1">
    <citation type="journal article" date="2013" name="Genome Announc.">
        <title>Draft Genome Sequence of Cesiribacter andamanensis Strain AMV16T, Isolated from a Soil Sample from a Mud Volcano in the Andaman Islands, India.</title>
        <authorList>
            <person name="Shivaji S."/>
            <person name="Ara S."/>
            <person name="Begum Z."/>
            <person name="Srinivas T.N."/>
            <person name="Singh A."/>
            <person name="Kumar Pinnaka A."/>
        </authorList>
    </citation>
    <scope>NUCLEOTIDE SEQUENCE [LARGE SCALE GENOMIC DNA]</scope>
    <source>
        <strain evidence="9 10">AMV16</strain>
    </source>
</reference>
<keyword evidence="5 8" id="KW-0812">Transmembrane</keyword>
<dbReference type="AlphaFoldDB" id="M7N0H5"/>
<evidence type="ECO:0000313" key="9">
    <source>
        <dbReference type="EMBL" id="EMR00782.1"/>
    </source>
</evidence>
<dbReference type="Proteomes" id="UP000011910">
    <property type="component" value="Unassembled WGS sequence"/>
</dbReference>
<evidence type="ECO:0000256" key="6">
    <source>
        <dbReference type="ARBA" id="ARBA00022989"/>
    </source>
</evidence>
<dbReference type="Pfam" id="PF01594">
    <property type="entry name" value="AI-2E_transport"/>
    <property type="match status" value="1"/>
</dbReference>
<keyword evidence="10" id="KW-1185">Reference proteome</keyword>
<protein>
    <recommendedName>
        <fullName evidence="11">Transport of quorum-sensing signal protein</fullName>
    </recommendedName>
</protein>
<feature type="transmembrane region" description="Helical" evidence="8">
    <location>
        <begin position="109"/>
        <end position="128"/>
    </location>
</feature>
<dbReference type="OrthoDB" id="9793390at2"/>
<organism evidence="9 10">
    <name type="scientific">Cesiribacter andamanensis AMV16</name>
    <dbReference type="NCBI Taxonomy" id="1279009"/>
    <lineage>
        <taxon>Bacteria</taxon>
        <taxon>Pseudomonadati</taxon>
        <taxon>Bacteroidota</taxon>
        <taxon>Cytophagia</taxon>
        <taxon>Cytophagales</taxon>
        <taxon>Cesiribacteraceae</taxon>
        <taxon>Cesiribacter</taxon>
    </lineage>
</organism>
<feature type="transmembrane region" description="Helical" evidence="8">
    <location>
        <begin position="140"/>
        <end position="167"/>
    </location>
</feature>
<evidence type="ECO:0000256" key="1">
    <source>
        <dbReference type="ARBA" id="ARBA00004651"/>
    </source>
</evidence>
<dbReference type="EMBL" id="AODQ01000188">
    <property type="protein sequence ID" value="EMR00782.1"/>
    <property type="molecule type" value="Genomic_DNA"/>
</dbReference>